<feature type="region of interest" description="Disordered" evidence="6">
    <location>
        <begin position="275"/>
        <end position="366"/>
    </location>
</feature>
<dbReference type="OrthoDB" id="3934549at2759"/>
<dbReference type="InterPro" id="IPR052337">
    <property type="entry name" value="SAT4-like"/>
</dbReference>
<evidence type="ECO:0000313" key="10">
    <source>
        <dbReference type="Proteomes" id="UP000813461"/>
    </source>
</evidence>
<feature type="domain" description="Rhodopsin" evidence="8">
    <location>
        <begin position="32"/>
        <end position="270"/>
    </location>
</feature>
<dbReference type="Pfam" id="PF20684">
    <property type="entry name" value="Fung_rhodopsin"/>
    <property type="match status" value="1"/>
</dbReference>
<keyword evidence="2 7" id="KW-0812">Transmembrane</keyword>
<feature type="compositionally biased region" description="Basic and acidic residues" evidence="6">
    <location>
        <begin position="315"/>
        <end position="328"/>
    </location>
</feature>
<sequence length="366" mass="41007">MVEAVPIENAKQRSILWASSLSMLVATVLVVLRIIAKRIGSRIDYSDYCILLAWIANVGLHTDQILLCVYGGFGFHLQDIFTRFGPDNATFFFKGIMSFALLWNVNAIFTKISVLLMYLAIFPMPSMLLWCRWAALFITLWCVANIFVGIFICRPVRRNWDFTVPGSCGSQRDWYFSMGVINILTDVVLIGLPMPYLYKIRLPTPKKILAMGLLSIGIGTWVITIYRQVALKDLVFADMTHSGVLATILSGIEPSVAIALACIPLLRPLWGRSNSDSKSSRYDFSNGSSKKSHTYSGRSKTRDQHPIDTVDDSSSEIHLRPVEAEHSTKTSTNHVIEENPCGKKHVNGAEGPNTITVERRWEVNSE</sequence>
<evidence type="ECO:0000256" key="7">
    <source>
        <dbReference type="SAM" id="Phobius"/>
    </source>
</evidence>
<comment type="similarity">
    <text evidence="5">Belongs to the SAT4 family.</text>
</comment>
<dbReference type="PANTHER" id="PTHR33048:SF57">
    <property type="entry name" value="INTEGRAL MEMBRANE PROTEIN-RELATED"/>
    <property type="match status" value="1"/>
</dbReference>
<feature type="transmembrane region" description="Helical" evidence="7">
    <location>
        <begin position="246"/>
        <end position="266"/>
    </location>
</feature>
<feature type="transmembrane region" description="Helical" evidence="7">
    <location>
        <begin position="95"/>
        <end position="121"/>
    </location>
</feature>
<feature type="transmembrane region" description="Helical" evidence="7">
    <location>
        <begin position="174"/>
        <end position="196"/>
    </location>
</feature>
<reference evidence="9" key="1">
    <citation type="journal article" date="2021" name="Nat. Commun.">
        <title>Genetic determinants of endophytism in the Arabidopsis root mycobiome.</title>
        <authorList>
            <person name="Mesny F."/>
            <person name="Miyauchi S."/>
            <person name="Thiergart T."/>
            <person name="Pickel B."/>
            <person name="Atanasova L."/>
            <person name="Karlsson M."/>
            <person name="Huettel B."/>
            <person name="Barry K.W."/>
            <person name="Haridas S."/>
            <person name="Chen C."/>
            <person name="Bauer D."/>
            <person name="Andreopoulos W."/>
            <person name="Pangilinan J."/>
            <person name="LaButti K."/>
            <person name="Riley R."/>
            <person name="Lipzen A."/>
            <person name="Clum A."/>
            <person name="Drula E."/>
            <person name="Henrissat B."/>
            <person name="Kohler A."/>
            <person name="Grigoriev I.V."/>
            <person name="Martin F.M."/>
            <person name="Hacquard S."/>
        </authorList>
    </citation>
    <scope>NUCLEOTIDE SEQUENCE</scope>
    <source>
        <strain evidence="9">MPI-SDFR-AT-0120</strain>
    </source>
</reference>
<dbReference type="InterPro" id="IPR049326">
    <property type="entry name" value="Rhodopsin_dom_fungi"/>
</dbReference>
<evidence type="ECO:0000256" key="6">
    <source>
        <dbReference type="SAM" id="MobiDB-lite"/>
    </source>
</evidence>
<feature type="compositionally biased region" description="Basic and acidic residues" evidence="6">
    <location>
        <begin position="357"/>
        <end position="366"/>
    </location>
</feature>
<feature type="transmembrane region" description="Helical" evidence="7">
    <location>
        <begin position="48"/>
        <end position="75"/>
    </location>
</feature>
<accession>A0A8K0W2H7</accession>
<dbReference type="AlphaFoldDB" id="A0A8K0W2H7"/>
<feature type="transmembrane region" description="Helical" evidence="7">
    <location>
        <begin position="208"/>
        <end position="226"/>
    </location>
</feature>
<protein>
    <recommendedName>
        <fullName evidence="8">Rhodopsin domain-containing protein</fullName>
    </recommendedName>
</protein>
<evidence type="ECO:0000256" key="3">
    <source>
        <dbReference type="ARBA" id="ARBA00022989"/>
    </source>
</evidence>
<keyword evidence="3 7" id="KW-1133">Transmembrane helix</keyword>
<proteinExistence type="inferred from homology"/>
<dbReference type="PANTHER" id="PTHR33048">
    <property type="entry name" value="PTH11-LIKE INTEGRAL MEMBRANE PROTEIN (AFU_ORTHOLOGUE AFUA_5G11245)"/>
    <property type="match status" value="1"/>
</dbReference>
<dbReference type="EMBL" id="JAGMVJ010000004">
    <property type="protein sequence ID" value="KAH7091252.1"/>
    <property type="molecule type" value="Genomic_DNA"/>
</dbReference>
<evidence type="ECO:0000256" key="4">
    <source>
        <dbReference type="ARBA" id="ARBA00023136"/>
    </source>
</evidence>
<comment type="caution">
    <text evidence="9">The sequence shown here is derived from an EMBL/GenBank/DDBJ whole genome shotgun (WGS) entry which is preliminary data.</text>
</comment>
<feature type="transmembrane region" description="Helical" evidence="7">
    <location>
        <begin position="133"/>
        <end position="154"/>
    </location>
</feature>
<keyword evidence="10" id="KW-1185">Reference proteome</keyword>
<name>A0A8K0W2H7_9PLEO</name>
<feature type="compositionally biased region" description="Polar residues" evidence="6">
    <location>
        <begin position="275"/>
        <end position="298"/>
    </location>
</feature>
<evidence type="ECO:0000313" key="9">
    <source>
        <dbReference type="EMBL" id="KAH7091252.1"/>
    </source>
</evidence>
<dbReference type="Proteomes" id="UP000813461">
    <property type="component" value="Unassembled WGS sequence"/>
</dbReference>
<comment type="subcellular location">
    <subcellularLocation>
        <location evidence="1">Membrane</location>
        <topology evidence="1">Multi-pass membrane protein</topology>
    </subcellularLocation>
</comment>
<gene>
    <name evidence="9" type="ORF">FB567DRAFT_269796</name>
</gene>
<dbReference type="GO" id="GO:0016020">
    <property type="term" value="C:membrane"/>
    <property type="evidence" value="ECO:0007669"/>
    <property type="project" value="UniProtKB-SubCell"/>
</dbReference>
<evidence type="ECO:0000259" key="8">
    <source>
        <dbReference type="Pfam" id="PF20684"/>
    </source>
</evidence>
<keyword evidence="4 7" id="KW-0472">Membrane</keyword>
<evidence type="ECO:0000256" key="1">
    <source>
        <dbReference type="ARBA" id="ARBA00004141"/>
    </source>
</evidence>
<evidence type="ECO:0000256" key="2">
    <source>
        <dbReference type="ARBA" id="ARBA00022692"/>
    </source>
</evidence>
<organism evidence="9 10">
    <name type="scientific">Paraphoma chrysanthemicola</name>
    <dbReference type="NCBI Taxonomy" id="798071"/>
    <lineage>
        <taxon>Eukaryota</taxon>
        <taxon>Fungi</taxon>
        <taxon>Dikarya</taxon>
        <taxon>Ascomycota</taxon>
        <taxon>Pezizomycotina</taxon>
        <taxon>Dothideomycetes</taxon>
        <taxon>Pleosporomycetidae</taxon>
        <taxon>Pleosporales</taxon>
        <taxon>Pleosporineae</taxon>
        <taxon>Phaeosphaeriaceae</taxon>
        <taxon>Paraphoma</taxon>
    </lineage>
</organism>
<feature type="transmembrane region" description="Helical" evidence="7">
    <location>
        <begin position="15"/>
        <end position="36"/>
    </location>
</feature>
<evidence type="ECO:0000256" key="5">
    <source>
        <dbReference type="ARBA" id="ARBA00038359"/>
    </source>
</evidence>